<dbReference type="AlphaFoldDB" id="A0AB39KUI4"/>
<reference evidence="6" key="1">
    <citation type="submission" date="2024-06" db="EMBL/GenBank/DDBJ databases">
        <title>Caulobacter inopinatus, sp. nov.</title>
        <authorList>
            <person name="Donachie S.P."/>
        </authorList>
    </citation>
    <scope>NUCLEOTIDE SEQUENCE</scope>
    <source>
        <strain evidence="6">73W</strain>
    </source>
</reference>
<name>A0AB39KUI4_9CAUL</name>
<evidence type="ECO:0000259" key="5">
    <source>
        <dbReference type="PROSITE" id="PS50110"/>
    </source>
</evidence>
<dbReference type="Gene3D" id="3.40.50.2300">
    <property type="match status" value="1"/>
</dbReference>
<dbReference type="InterPro" id="IPR036890">
    <property type="entry name" value="HATPase_C_sf"/>
</dbReference>
<organism evidence="6">
    <name type="scientific">Caulobacter sp. 73W</name>
    <dbReference type="NCBI Taxonomy" id="3161137"/>
    <lineage>
        <taxon>Bacteria</taxon>
        <taxon>Pseudomonadati</taxon>
        <taxon>Pseudomonadota</taxon>
        <taxon>Alphaproteobacteria</taxon>
        <taxon>Caulobacterales</taxon>
        <taxon>Caulobacteraceae</taxon>
        <taxon>Caulobacter</taxon>
    </lineage>
</organism>
<dbReference type="InterPro" id="IPR005467">
    <property type="entry name" value="His_kinase_dom"/>
</dbReference>
<evidence type="ECO:0000259" key="4">
    <source>
        <dbReference type="PROSITE" id="PS50109"/>
    </source>
</evidence>
<dbReference type="PANTHER" id="PTHR45339:SF1">
    <property type="entry name" value="HYBRID SIGNAL TRANSDUCTION HISTIDINE KINASE J"/>
    <property type="match status" value="1"/>
</dbReference>
<dbReference type="GO" id="GO:0000160">
    <property type="term" value="P:phosphorelay signal transduction system"/>
    <property type="evidence" value="ECO:0007669"/>
    <property type="project" value="UniProtKB-KW"/>
</dbReference>
<feature type="domain" description="Histidine kinase" evidence="4">
    <location>
        <begin position="20"/>
        <end position="235"/>
    </location>
</feature>
<dbReference type="EMBL" id="CP158375">
    <property type="protein sequence ID" value="XDO97622.1"/>
    <property type="molecule type" value="Genomic_DNA"/>
</dbReference>
<dbReference type="SUPFAM" id="SSF52172">
    <property type="entry name" value="CheY-like"/>
    <property type="match status" value="1"/>
</dbReference>
<evidence type="ECO:0000313" key="6">
    <source>
        <dbReference type="EMBL" id="XDO97622.1"/>
    </source>
</evidence>
<dbReference type="SUPFAM" id="SSF55874">
    <property type="entry name" value="ATPase domain of HSP90 chaperone/DNA topoisomerase II/histidine kinase"/>
    <property type="match status" value="1"/>
</dbReference>
<dbReference type="CDD" id="cd17546">
    <property type="entry name" value="REC_hyHK_CKI1_RcsC-like"/>
    <property type="match status" value="1"/>
</dbReference>
<feature type="modified residue" description="4-aspartylphosphate" evidence="3">
    <location>
        <position position="302"/>
    </location>
</feature>
<dbReference type="Pfam" id="PF00072">
    <property type="entry name" value="Response_reg"/>
    <property type="match status" value="1"/>
</dbReference>
<evidence type="ECO:0000256" key="3">
    <source>
        <dbReference type="PROSITE-ProRule" id="PRU00169"/>
    </source>
</evidence>
<dbReference type="InterPro" id="IPR001789">
    <property type="entry name" value="Sig_transdc_resp-reg_receiver"/>
</dbReference>
<dbReference type="InterPro" id="IPR011006">
    <property type="entry name" value="CheY-like_superfamily"/>
</dbReference>
<proteinExistence type="predicted"/>
<dbReference type="PANTHER" id="PTHR45339">
    <property type="entry name" value="HYBRID SIGNAL TRANSDUCTION HISTIDINE KINASE J"/>
    <property type="match status" value="1"/>
</dbReference>
<feature type="domain" description="Response regulatory" evidence="5">
    <location>
        <begin position="253"/>
        <end position="370"/>
    </location>
</feature>
<dbReference type="SMART" id="SM00448">
    <property type="entry name" value="REC"/>
    <property type="match status" value="1"/>
</dbReference>
<protein>
    <submittedName>
        <fullName evidence="6">Response regulator</fullName>
    </submittedName>
</protein>
<dbReference type="PROSITE" id="PS50109">
    <property type="entry name" value="HIS_KIN"/>
    <property type="match status" value="1"/>
</dbReference>
<keyword evidence="1 3" id="KW-0597">Phosphoprotein</keyword>
<dbReference type="Gene3D" id="3.30.565.10">
    <property type="entry name" value="Histidine kinase-like ATPase, C-terminal domain"/>
    <property type="match status" value="1"/>
</dbReference>
<dbReference type="SMART" id="SM00387">
    <property type="entry name" value="HATPase_c"/>
    <property type="match status" value="1"/>
</dbReference>
<evidence type="ECO:0000256" key="2">
    <source>
        <dbReference type="ARBA" id="ARBA00023012"/>
    </source>
</evidence>
<keyword evidence="2" id="KW-0902">Two-component regulatory system</keyword>
<evidence type="ECO:0000256" key="1">
    <source>
        <dbReference type="ARBA" id="ARBA00022553"/>
    </source>
</evidence>
<dbReference type="InterPro" id="IPR003594">
    <property type="entry name" value="HATPase_dom"/>
</dbReference>
<sequence length="383" mass="40194">MTKKTASSAAPAVSLGLVERLGADVSRRLEGLASFVERLGREPLGPDGQACLRAIDETLTDVRELLARATDLNAARVGALSIEPRPQALRLLMDDIEARWAVEAAAVGATLLVSYDGEPDAAVLADPRRIGQIFDALIGRALGDAGRGAVEASLKVRETAAGMVVEGRVRDNGDWTPDQAAGVFRAAVENEQMNLSVGLGMALARRLAQAMGGKATAEANVGPGVTITFELTLPVVLLAEEPERTAGAHRVAHVLIVDDNATNRMVVEALCETFDCTSEQVADGVEALDAARSGRFDIILMDIKMPRMDGVEATRAIRELPGKAGAVPIIALTAKAAPADIQSYLAAGMQNLVEKPIAPERLLEAMNTALAAAEDVANDRAVA</sequence>
<accession>A0AB39KUI4</accession>
<dbReference type="RefSeq" id="WP_369060972.1">
    <property type="nucleotide sequence ID" value="NZ_CP158375.1"/>
</dbReference>
<dbReference type="Pfam" id="PF02518">
    <property type="entry name" value="HATPase_c"/>
    <property type="match status" value="1"/>
</dbReference>
<gene>
    <name evidence="6" type="ORF">ABOZ73_04160</name>
</gene>
<dbReference type="PROSITE" id="PS50110">
    <property type="entry name" value="RESPONSE_REGULATORY"/>
    <property type="match status" value="1"/>
</dbReference>